<evidence type="ECO:0000313" key="1">
    <source>
        <dbReference type="EMBL" id="SNR41841.1"/>
    </source>
</evidence>
<dbReference type="AlphaFoldDB" id="A0A238W600"/>
<accession>A0A238W600</accession>
<sequence>MHRRDLVATLAGSGITLTAGCLDDETSEDAPMTCLETATNDGLEGAICPADDPESVPEPLQCAEGEFVD</sequence>
<organism evidence="1 2">
    <name type="scientific">Halorubrum vacuolatum</name>
    <name type="common">Natronobacterium vacuolatum</name>
    <dbReference type="NCBI Taxonomy" id="63740"/>
    <lineage>
        <taxon>Archaea</taxon>
        <taxon>Methanobacteriati</taxon>
        <taxon>Methanobacteriota</taxon>
        <taxon>Stenosarchaea group</taxon>
        <taxon>Halobacteria</taxon>
        <taxon>Halobacteriales</taxon>
        <taxon>Haloferacaceae</taxon>
        <taxon>Halorubrum</taxon>
    </lineage>
</organism>
<name>A0A238W600_HALVU</name>
<protein>
    <submittedName>
        <fullName evidence="1">Uncharacterized protein</fullName>
    </submittedName>
</protein>
<evidence type="ECO:0000313" key="2">
    <source>
        <dbReference type="Proteomes" id="UP000198397"/>
    </source>
</evidence>
<keyword evidence="2" id="KW-1185">Reference proteome</keyword>
<dbReference type="PROSITE" id="PS51257">
    <property type="entry name" value="PROKAR_LIPOPROTEIN"/>
    <property type="match status" value="1"/>
</dbReference>
<proteinExistence type="predicted"/>
<dbReference type="EMBL" id="FZNQ01000005">
    <property type="protein sequence ID" value="SNR41841.1"/>
    <property type="molecule type" value="Genomic_DNA"/>
</dbReference>
<dbReference type="RefSeq" id="WP_143420362.1">
    <property type="nucleotide sequence ID" value="NZ_FZNQ01000005.1"/>
</dbReference>
<dbReference type="Proteomes" id="UP000198397">
    <property type="component" value="Unassembled WGS sequence"/>
</dbReference>
<gene>
    <name evidence="1" type="ORF">SAMN06264855_105146</name>
</gene>
<reference evidence="1 2" key="1">
    <citation type="submission" date="2017-06" db="EMBL/GenBank/DDBJ databases">
        <authorList>
            <person name="Kim H.J."/>
            <person name="Triplett B.A."/>
        </authorList>
    </citation>
    <scope>NUCLEOTIDE SEQUENCE [LARGE SCALE GENOMIC DNA]</scope>
    <source>
        <strain evidence="1 2">DSM 8800</strain>
    </source>
</reference>